<evidence type="ECO:0000313" key="3">
    <source>
        <dbReference type="Proteomes" id="UP000184225"/>
    </source>
</evidence>
<feature type="chain" id="PRO_5009918098" evidence="1">
    <location>
        <begin position="19"/>
        <end position="191"/>
    </location>
</feature>
<organism evidence="2 3">
    <name type="scientific">Mesonia phycicola</name>
    <dbReference type="NCBI Taxonomy" id="579105"/>
    <lineage>
        <taxon>Bacteria</taxon>
        <taxon>Pseudomonadati</taxon>
        <taxon>Bacteroidota</taxon>
        <taxon>Flavobacteriia</taxon>
        <taxon>Flavobacteriales</taxon>
        <taxon>Flavobacteriaceae</taxon>
        <taxon>Mesonia</taxon>
    </lineage>
</organism>
<protein>
    <submittedName>
        <fullName evidence="2">Uncharacterized protein</fullName>
    </submittedName>
</protein>
<dbReference type="RefSeq" id="WP_073153509.1">
    <property type="nucleotide sequence ID" value="NZ_FQYY01000011.1"/>
</dbReference>
<evidence type="ECO:0000256" key="1">
    <source>
        <dbReference type="SAM" id="SignalP"/>
    </source>
</evidence>
<reference evidence="2 3" key="1">
    <citation type="submission" date="2016-11" db="EMBL/GenBank/DDBJ databases">
        <authorList>
            <person name="Jaros S."/>
            <person name="Januszkiewicz K."/>
            <person name="Wedrychowicz H."/>
        </authorList>
    </citation>
    <scope>NUCLEOTIDE SEQUENCE [LARGE SCALE GENOMIC DNA]</scope>
    <source>
        <strain evidence="2 3">DSM 21425</strain>
    </source>
</reference>
<gene>
    <name evidence="2" type="ORF">SAMN04488096_11111</name>
</gene>
<dbReference type="SUPFAM" id="SSF160574">
    <property type="entry name" value="BT0923-like"/>
    <property type="match status" value="1"/>
</dbReference>
<dbReference type="AlphaFoldDB" id="A0A1M6HG20"/>
<dbReference type="EMBL" id="FQYY01000011">
    <property type="protein sequence ID" value="SHJ21049.1"/>
    <property type="molecule type" value="Genomic_DNA"/>
</dbReference>
<accession>A0A1M6HG20</accession>
<sequence>MKKLYFLMFFLFSLSTIAQSKKKEKEEHIRRSEMPENAIFLLESFKEKPFKRMSYFFETDGFKKSYEAKFKFNKKSYSIEFTKEGKLEDVEVIIKQNKVEKAVLNKIKTYLNTSFDAFKIEKIQQQYSNNGNEEEVIKKSLQQNTSPDYYEIVAQTRLNKKYQKFEFLFDAFGNLKVKREVATDNYDYLIF</sequence>
<dbReference type="STRING" id="579105.SAMN04488096_11111"/>
<dbReference type="Proteomes" id="UP000184225">
    <property type="component" value="Unassembled WGS sequence"/>
</dbReference>
<proteinExistence type="predicted"/>
<keyword evidence="1" id="KW-0732">Signal</keyword>
<feature type="signal peptide" evidence="1">
    <location>
        <begin position="1"/>
        <end position="18"/>
    </location>
</feature>
<name>A0A1M6HG20_9FLAO</name>
<keyword evidence="3" id="KW-1185">Reference proteome</keyword>
<evidence type="ECO:0000313" key="2">
    <source>
        <dbReference type="EMBL" id="SHJ21049.1"/>
    </source>
</evidence>
<dbReference type="OrthoDB" id="943438at2"/>